<dbReference type="InterPro" id="IPR002466">
    <property type="entry name" value="A_deamin"/>
</dbReference>
<dbReference type="Proteomes" id="UP000186922">
    <property type="component" value="Unassembled WGS sequence"/>
</dbReference>
<dbReference type="STRING" id="947166.A0A1D1UVE8"/>
<keyword evidence="3" id="KW-1185">Reference proteome</keyword>
<dbReference type="PROSITE" id="PS50141">
    <property type="entry name" value="A_DEAMIN_EDITASE"/>
    <property type="match status" value="1"/>
</dbReference>
<dbReference type="GO" id="GO:0008251">
    <property type="term" value="F:tRNA-specific adenosine deaminase activity"/>
    <property type="evidence" value="ECO:0007669"/>
    <property type="project" value="TreeGrafter"/>
</dbReference>
<dbReference type="Pfam" id="PF00035">
    <property type="entry name" value="dsrm"/>
    <property type="match status" value="1"/>
</dbReference>
<evidence type="ECO:0000313" key="3">
    <source>
        <dbReference type="Proteomes" id="UP000186922"/>
    </source>
</evidence>
<dbReference type="CDD" id="cd00048">
    <property type="entry name" value="DSRM_SF"/>
    <property type="match status" value="1"/>
</dbReference>
<comment type="caution">
    <text evidence="2">The sequence shown here is derived from an EMBL/GenBank/DDBJ whole genome shotgun (WGS) entry which is preliminary data.</text>
</comment>
<dbReference type="Pfam" id="PF02137">
    <property type="entry name" value="A_deamin"/>
    <property type="match status" value="1"/>
</dbReference>
<dbReference type="GO" id="GO:0006396">
    <property type="term" value="P:RNA processing"/>
    <property type="evidence" value="ECO:0007669"/>
    <property type="project" value="InterPro"/>
</dbReference>
<dbReference type="PANTHER" id="PTHR10910">
    <property type="entry name" value="EUKARYOTE SPECIFIC DSRNA BINDING PROTEIN"/>
    <property type="match status" value="1"/>
</dbReference>
<sequence>MQSQKRKMFYPHSNYRKFRKHVLEKARANGWDEDEEYPVIPAAIPPDTEEPTTSVPPDVPVALDLDTIPVPPIDSDVEMTGTVTTNQEEARGQPFPELSESTRRLFEFWCSLPYKRQDALKDRYQKLQTEDENKVLDGCRNPISLLCDVFPEPITSRYLTWPPAENLSVGRGEEETWWTQSVVVCGREYTGQGTTKKIAKLAASMLALNWIFEQKKSPDCEIFSPTTISTNIPSTRITSPTETLKPPPVRVCKSEDSSATSLANEIAEIVHQKFNEICEANQVSEPYRKYAVLAGIVLHSPEEMKCVSLGTGTKCIEPEKQSLRGLTVKDCHAEILALRGFRRFLAEQIQVWSFSQDSQEPAYRKSGCVLVLDGATNRLKIRPDISFSLYISSAPCGDSRVFSQSDHQEGFDGHPLRSCRGQLRLKIEAGMGGVLVPDGHSGKQHWDSMLVGERLLVMSCSDKLLKRNVLGVQGTLLSLLIHPVYLQSIVVGHLFNRDHMERAMYGRLKPEVTDIEALKDLGFLFGTPAILQSSVGEKRQNTIKHSAALFWMQSAPHLEERFEVVDSLSGKCDGSTSSVAKASLSQVFLEQLKAVEPHLPHIKSIREECEEHSSFTYSQAKELSIKYAKARDIFEQTVEKSGLRKWVHKLDEEEQFPLINSAEGS</sequence>
<evidence type="ECO:0000259" key="1">
    <source>
        <dbReference type="PROSITE" id="PS50141"/>
    </source>
</evidence>
<dbReference type="GO" id="GO:0005737">
    <property type="term" value="C:cytoplasm"/>
    <property type="evidence" value="ECO:0007669"/>
    <property type="project" value="TreeGrafter"/>
</dbReference>
<dbReference type="SMART" id="SM00552">
    <property type="entry name" value="ADEAMc"/>
    <property type="match status" value="1"/>
</dbReference>
<dbReference type="InterPro" id="IPR014720">
    <property type="entry name" value="dsRBD_dom"/>
</dbReference>
<accession>A0A1D1UVE8</accession>
<name>A0A1D1UVE8_RAMVA</name>
<dbReference type="GO" id="GO:0003726">
    <property type="term" value="F:double-stranded RNA adenosine deaminase activity"/>
    <property type="evidence" value="ECO:0007669"/>
    <property type="project" value="TreeGrafter"/>
</dbReference>
<dbReference type="GO" id="GO:0006382">
    <property type="term" value="P:adenosine to inosine editing"/>
    <property type="evidence" value="ECO:0007669"/>
    <property type="project" value="TreeGrafter"/>
</dbReference>
<feature type="domain" description="A to I editase" evidence="1">
    <location>
        <begin position="308"/>
        <end position="656"/>
    </location>
</feature>
<dbReference type="AlphaFoldDB" id="A0A1D1UVE8"/>
<dbReference type="EMBL" id="BDGG01000002">
    <property type="protein sequence ID" value="GAU92425.1"/>
    <property type="molecule type" value="Genomic_DNA"/>
</dbReference>
<dbReference type="PANTHER" id="PTHR10910:SF62">
    <property type="entry name" value="AT07585P-RELATED"/>
    <property type="match status" value="1"/>
</dbReference>
<reference evidence="2 3" key="1">
    <citation type="journal article" date="2016" name="Nat. Commun.">
        <title>Extremotolerant tardigrade genome and improved radiotolerance of human cultured cells by tardigrade-unique protein.</title>
        <authorList>
            <person name="Hashimoto T."/>
            <person name="Horikawa D.D."/>
            <person name="Saito Y."/>
            <person name="Kuwahara H."/>
            <person name="Kozuka-Hata H."/>
            <person name="Shin-I T."/>
            <person name="Minakuchi Y."/>
            <person name="Ohishi K."/>
            <person name="Motoyama A."/>
            <person name="Aizu T."/>
            <person name="Enomoto A."/>
            <person name="Kondo K."/>
            <person name="Tanaka S."/>
            <person name="Hara Y."/>
            <person name="Koshikawa S."/>
            <person name="Sagara H."/>
            <person name="Miura T."/>
            <person name="Yokobori S."/>
            <person name="Miyagawa K."/>
            <person name="Suzuki Y."/>
            <person name="Kubo T."/>
            <person name="Oyama M."/>
            <person name="Kohara Y."/>
            <person name="Fujiyama A."/>
            <person name="Arakawa K."/>
            <person name="Katayama T."/>
            <person name="Toyoda A."/>
            <person name="Kunieda T."/>
        </authorList>
    </citation>
    <scope>NUCLEOTIDE SEQUENCE [LARGE SCALE GENOMIC DNA]</scope>
    <source>
        <strain evidence="2 3">YOKOZUNA-1</strain>
    </source>
</reference>
<dbReference type="Gene3D" id="3.30.160.20">
    <property type="match status" value="1"/>
</dbReference>
<gene>
    <name evidence="2" type="primary">RvY_04507-1</name>
    <name evidence="2" type="synonym">RvY_04507.1</name>
    <name evidence="2" type="ORF">RvY_04507</name>
</gene>
<dbReference type="GO" id="GO:0003725">
    <property type="term" value="F:double-stranded RNA binding"/>
    <property type="evidence" value="ECO:0007669"/>
    <property type="project" value="TreeGrafter"/>
</dbReference>
<organism evidence="2 3">
    <name type="scientific">Ramazzottius varieornatus</name>
    <name type="common">Water bear</name>
    <name type="synonym">Tardigrade</name>
    <dbReference type="NCBI Taxonomy" id="947166"/>
    <lineage>
        <taxon>Eukaryota</taxon>
        <taxon>Metazoa</taxon>
        <taxon>Ecdysozoa</taxon>
        <taxon>Tardigrada</taxon>
        <taxon>Eutardigrada</taxon>
        <taxon>Parachela</taxon>
        <taxon>Hypsibioidea</taxon>
        <taxon>Ramazzottiidae</taxon>
        <taxon>Ramazzottius</taxon>
    </lineage>
</organism>
<dbReference type="SUPFAM" id="SSF54768">
    <property type="entry name" value="dsRNA-binding domain-like"/>
    <property type="match status" value="1"/>
</dbReference>
<dbReference type="OrthoDB" id="10268011at2759"/>
<evidence type="ECO:0000313" key="2">
    <source>
        <dbReference type="EMBL" id="GAU92425.1"/>
    </source>
</evidence>
<proteinExistence type="predicted"/>
<dbReference type="GO" id="GO:0005730">
    <property type="term" value="C:nucleolus"/>
    <property type="evidence" value="ECO:0007669"/>
    <property type="project" value="TreeGrafter"/>
</dbReference>
<protein>
    <recommendedName>
        <fullName evidence="1">A to I editase domain-containing protein</fullName>
    </recommendedName>
</protein>